<dbReference type="EMBL" id="JABCUS010000003">
    <property type="protein sequence ID" value="NMX02768.1"/>
    <property type="molecule type" value="Genomic_DNA"/>
</dbReference>
<dbReference type="Pfam" id="PF04392">
    <property type="entry name" value="ABC_sub_bind"/>
    <property type="match status" value="1"/>
</dbReference>
<dbReference type="InterPro" id="IPR028082">
    <property type="entry name" value="Peripla_BP_I"/>
</dbReference>
<accession>A0A7Y0UST2</accession>
<gene>
    <name evidence="2" type="ORF">HHJ77_02170</name>
</gene>
<keyword evidence="1" id="KW-0732">Signal</keyword>
<evidence type="ECO:0000313" key="3">
    <source>
        <dbReference type="Proteomes" id="UP000575397"/>
    </source>
</evidence>
<feature type="signal peptide" evidence="1">
    <location>
        <begin position="1"/>
        <end position="38"/>
    </location>
</feature>
<dbReference type="SUPFAM" id="SSF53822">
    <property type="entry name" value="Periplasmic binding protein-like I"/>
    <property type="match status" value="1"/>
</dbReference>
<dbReference type="RefSeq" id="WP_169762218.1">
    <property type="nucleotide sequence ID" value="NZ_JABCUQ010000035.1"/>
</dbReference>
<proteinExistence type="predicted"/>
<dbReference type="InterPro" id="IPR007487">
    <property type="entry name" value="ABC_transpt-TYRBP-like"/>
</dbReference>
<dbReference type="PROSITE" id="PS51257">
    <property type="entry name" value="PROKAR_LIPOPROTEIN"/>
    <property type="match status" value="1"/>
</dbReference>
<dbReference type="Proteomes" id="UP000575397">
    <property type="component" value="Unassembled WGS sequence"/>
</dbReference>
<evidence type="ECO:0000313" key="2">
    <source>
        <dbReference type="EMBL" id="NMX02768.1"/>
    </source>
</evidence>
<evidence type="ECO:0000256" key="1">
    <source>
        <dbReference type="SAM" id="SignalP"/>
    </source>
</evidence>
<dbReference type="PANTHER" id="PTHR35271:SF1">
    <property type="entry name" value="ABC TRANSPORTER, SUBSTRATE-BINDING LIPOPROTEIN"/>
    <property type="match status" value="1"/>
</dbReference>
<feature type="chain" id="PRO_5030862782" evidence="1">
    <location>
        <begin position="39"/>
        <end position="350"/>
    </location>
</feature>
<organism evidence="2 3">
    <name type="scientific">Mobiluncus mulieris</name>
    <dbReference type="NCBI Taxonomy" id="2052"/>
    <lineage>
        <taxon>Bacteria</taxon>
        <taxon>Bacillati</taxon>
        <taxon>Actinomycetota</taxon>
        <taxon>Actinomycetes</taxon>
        <taxon>Actinomycetales</taxon>
        <taxon>Actinomycetaceae</taxon>
        <taxon>Mobiluncus</taxon>
    </lineage>
</organism>
<dbReference type="Gene3D" id="3.40.50.2300">
    <property type="match status" value="2"/>
</dbReference>
<name>A0A7Y0UST2_9ACTO</name>
<reference evidence="2 3" key="1">
    <citation type="submission" date="2020-04" db="EMBL/GenBank/DDBJ databases">
        <title>Antimicrobial susceptibility and clonality of vaginal-derived multi-drug resistant Mobiluncus isolates in China.</title>
        <authorList>
            <person name="Zhang X."/>
        </authorList>
    </citation>
    <scope>NUCLEOTIDE SEQUENCE [LARGE SCALE GENOMIC DNA]</scope>
    <source>
        <strain evidence="2 3">12</strain>
    </source>
</reference>
<sequence>MKTKKISLFGAILVGCLLVFVLCLPLLSTMKHSTTAQAAGTASPDAKNASGKIIQIGLLQLMSHPSLDDIRQGIYDGLANRGYKDGENIKIDYQNGQGDQTLLKTISDQFVADKKDYLVGITTTGAQALANSAQNSIPLIFSAASDPKGSGLVKDNDKPGVNVTGVADHNPVEEQLKFLKQVLPNAKRLGIIYSSSSQNMAELLGEVRTLAPKYDLTLKEATITTTNELAQVAEQLAEDVDVVFAPNDNTIASAMPTLASACNAHKVPVIPAVDRMVAEGGLATVGLNQRQFGLDTANIVADLIEGKKAADYPVVFTNKLETVINSKVATELGIKIPKDIMAKAKDASKE</sequence>
<dbReference type="AlphaFoldDB" id="A0A7Y0UST2"/>
<protein>
    <submittedName>
        <fullName evidence="2">ABC transporter substrate-binding protein</fullName>
    </submittedName>
</protein>
<dbReference type="PANTHER" id="PTHR35271">
    <property type="entry name" value="ABC TRANSPORTER, SUBSTRATE-BINDING LIPOPROTEIN-RELATED"/>
    <property type="match status" value="1"/>
</dbReference>
<dbReference type="CDD" id="cd06325">
    <property type="entry name" value="PBP1_ABC_unchar_transporter"/>
    <property type="match status" value="1"/>
</dbReference>
<comment type="caution">
    <text evidence="2">The sequence shown here is derived from an EMBL/GenBank/DDBJ whole genome shotgun (WGS) entry which is preliminary data.</text>
</comment>